<evidence type="ECO:0000256" key="1">
    <source>
        <dbReference type="SAM" id="MobiDB-lite"/>
    </source>
</evidence>
<proteinExistence type="predicted"/>
<dbReference type="Proteomes" id="UP001153269">
    <property type="component" value="Unassembled WGS sequence"/>
</dbReference>
<organism evidence="2 3">
    <name type="scientific">Pleuronectes platessa</name>
    <name type="common">European plaice</name>
    <dbReference type="NCBI Taxonomy" id="8262"/>
    <lineage>
        <taxon>Eukaryota</taxon>
        <taxon>Metazoa</taxon>
        <taxon>Chordata</taxon>
        <taxon>Craniata</taxon>
        <taxon>Vertebrata</taxon>
        <taxon>Euteleostomi</taxon>
        <taxon>Actinopterygii</taxon>
        <taxon>Neopterygii</taxon>
        <taxon>Teleostei</taxon>
        <taxon>Neoteleostei</taxon>
        <taxon>Acanthomorphata</taxon>
        <taxon>Carangaria</taxon>
        <taxon>Pleuronectiformes</taxon>
        <taxon>Pleuronectoidei</taxon>
        <taxon>Pleuronectidae</taxon>
        <taxon>Pleuronectes</taxon>
    </lineage>
</organism>
<dbReference type="AlphaFoldDB" id="A0A9N7TKC7"/>
<comment type="caution">
    <text evidence="2">The sequence shown here is derived from an EMBL/GenBank/DDBJ whole genome shotgun (WGS) entry which is preliminary data.</text>
</comment>
<protein>
    <submittedName>
        <fullName evidence="2">Uncharacterized protein</fullName>
    </submittedName>
</protein>
<gene>
    <name evidence="2" type="ORF">PLEPLA_LOCUS2216</name>
</gene>
<reference evidence="2" key="1">
    <citation type="submission" date="2020-03" db="EMBL/GenBank/DDBJ databases">
        <authorList>
            <person name="Weist P."/>
        </authorList>
    </citation>
    <scope>NUCLEOTIDE SEQUENCE</scope>
</reference>
<sequence length="143" mass="15623">MSRAGGGSGSSSGALESLPDITLPKRPNLWERGGKGSSLARQRLAESTVTYTFDANGGALCCVELAQLCEGISFWRPNSSHIETCSRGVRAEGEEEEEEEEEECLANKARCGLRGSQWHEEEREEQEEREGGNEEDSDKGGDR</sequence>
<keyword evidence="3" id="KW-1185">Reference proteome</keyword>
<feature type="region of interest" description="Disordered" evidence="1">
    <location>
        <begin position="1"/>
        <end position="20"/>
    </location>
</feature>
<evidence type="ECO:0000313" key="2">
    <source>
        <dbReference type="EMBL" id="CAB1414507.1"/>
    </source>
</evidence>
<evidence type="ECO:0000313" key="3">
    <source>
        <dbReference type="Proteomes" id="UP001153269"/>
    </source>
</evidence>
<accession>A0A9N7TKC7</accession>
<feature type="compositionally biased region" description="Gly residues" evidence="1">
    <location>
        <begin position="1"/>
        <end position="10"/>
    </location>
</feature>
<feature type="compositionally biased region" description="Acidic residues" evidence="1">
    <location>
        <begin position="122"/>
        <end position="137"/>
    </location>
</feature>
<dbReference type="EMBL" id="CADEAL010000110">
    <property type="protein sequence ID" value="CAB1414507.1"/>
    <property type="molecule type" value="Genomic_DNA"/>
</dbReference>
<name>A0A9N7TKC7_PLEPL</name>
<feature type="region of interest" description="Disordered" evidence="1">
    <location>
        <begin position="115"/>
        <end position="143"/>
    </location>
</feature>